<dbReference type="PANTHER" id="PTHR21663">
    <property type="entry name" value="HYPOTHETICAL HEAT DOMAIN-CONTAINING"/>
    <property type="match status" value="1"/>
</dbReference>
<protein>
    <recommendedName>
        <fullName evidence="2">LAA1-like C-terminal TPR repeats domain-containing protein</fullName>
    </recommendedName>
</protein>
<feature type="compositionally biased region" description="Low complexity" evidence="1">
    <location>
        <begin position="231"/>
        <end position="265"/>
    </location>
</feature>
<keyword evidence="4" id="KW-1185">Reference proteome</keyword>
<dbReference type="InterPro" id="IPR057981">
    <property type="entry name" value="TPR_LAA1-like_C"/>
</dbReference>
<dbReference type="InterPro" id="IPR040108">
    <property type="entry name" value="Laa1/Sip1/HEATR5"/>
</dbReference>
<dbReference type="OrthoDB" id="192608at2759"/>
<dbReference type="Pfam" id="PF20210">
    <property type="entry name" value="Laa1_Sip1_HTR5"/>
    <property type="match status" value="1"/>
</dbReference>
<organism evidence="3 4">
    <name type="scientific">Pythium oligandrum</name>
    <name type="common">Mycoparasitic fungus</name>
    <dbReference type="NCBI Taxonomy" id="41045"/>
    <lineage>
        <taxon>Eukaryota</taxon>
        <taxon>Sar</taxon>
        <taxon>Stramenopiles</taxon>
        <taxon>Oomycota</taxon>
        <taxon>Peronosporomycetes</taxon>
        <taxon>Pythiales</taxon>
        <taxon>Pythiaceae</taxon>
        <taxon>Pythium</taxon>
    </lineage>
</organism>
<feature type="region of interest" description="Disordered" evidence="1">
    <location>
        <begin position="231"/>
        <end position="268"/>
    </location>
</feature>
<dbReference type="SUPFAM" id="SSF48371">
    <property type="entry name" value="ARM repeat"/>
    <property type="match status" value="2"/>
</dbReference>
<evidence type="ECO:0000313" key="4">
    <source>
        <dbReference type="Proteomes" id="UP000794436"/>
    </source>
</evidence>
<dbReference type="InterPro" id="IPR046837">
    <property type="entry name" value="Laa1/Sip1/HEATR5-like_HEAT"/>
</dbReference>
<evidence type="ECO:0000256" key="1">
    <source>
        <dbReference type="SAM" id="MobiDB-lite"/>
    </source>
</evidence>
<proteinExistence type="predicted"/>
<sequence>MEGSEQRLSACLDELRAASGSADPQPQQKRLLQELVALQERWNAAAAQGKPAPGGLFQLLLQALLVYSGNHTGGSGAGASGASSSMSLPLMSSSIMTSECVQHLICDLLTKTYDYSAAAVVNEYLSGKQASIYVRTSLVMVLARLPLQEINQFVGEVVGFASRSIKSADYYMKQCLLESVTRILNQDNTRLSAHHSEALKIVGKTFQDKTPEVRIAAAGLLHAIATYTTTSGQAPQSGGSSSAPNSNGSASGANGASNGASVGNGPPSGGVGVTLDAIMSTAVKGMDDAAPEARRAFSVVVGIALAKYASSGMYDLHGDTGTPVSSGRGDEEGGAGNDGEPGSNGSQGGVSKSKLGFRMHVPGMATITHLSRRKTVTNDFSSIANVILYLKDTVASKYLSSSQSQQHHGGILASYAIALCSMFERLAPDSIAEDQLSDVVDAIVAILDYSLTLPDLTRARNSVCYVLRFGFHVALSEGLQEKLLGVYLERGVDESNHHKALSVLVEISHLVQSLGETSIVHAKEAIRVLHGLLSHEKQSIRFQASVAMGSLLTTLTYKLKVGLQDCLSSLRDTTSLLLKDNGARGMISFSDEDNSNGKTHLYAIQGYSTAIAHVIRALVLQQPASGLSHSILTSIMNLAERLIESQFIDGCSDSIWLTCTRAGWNLASSLVTVKDDVWIQQALPKLTELWLRSSVLHTREASLELLRIEAAVIALQSFLHACPKVVTDSPSLQMLISHVLHAYLMATQGQLRSPQKRRGQIARYRVLAWLMKCYILLPPVYSDSYLTLLDFIAEFTTAQSLTNLYQSSLLPAESTFLCNALSGADDPLEMVSLARLVPGEDPNVLYSRELNHIMALLQLENTLTDTEVEMQYLDTFQGLACEITSKNDLYDRGSCSSFTYVRLVDTSILLFGRMFHYLPEELQLRCLQHFGSALGDVRVDCELNVCSLLFAVAKQAKQMTQTGVAGAATSASIANASWPQQIQSMLGDMLSSERSTVRRGAGEALGLVTSALPEANQRAVVQELEKRLSPDRAPSSGNVDVTLLAAGTAFALACIKRSCGSGIPVDSNLIFQFAGEIDQPLRSWIIHSWSLIVDSASSSGGDYEQYITSSCSLIQAHLLAGFKYSHSNKKCQRWHVSARVAIGRIINGLVSILGPELDTSRERLAEFYTFWGLLRQDGETRVELEYLKFIEQVVVFAPSAVQHSDLTYILSIVSDGFVNPVLSTGAASPSTTDMTTRDSFGSLGTQHTRNALVCVNGLSRTILQQVGMSCLRTLAERDPTLIRRHNLQCLLFHALHVEYKALMWRYLPSLHGMWDFVAFKLYIPCKTRDGWIEIRNTILALIDIDGGNWRGCQPCTWALLCRGIATGESGKPTNVDSDQLMMSPKSGFDGVLPGLSGSSESDWANEARSSFSSHPNTSSHASTGAVSAQVEQWRSTKRHVSDLLAMLPPLSRQVRRFAIECVVRVFELVGRGTEDRVKPHFDLIEARQRFLDNVSTDQVFDGAVEPANYLSMYVDEFVTLSCHVATSSVSGNELPIFQYDGLRLLNMLLTRFASAKDPEVSTGEAYVLDPYQAQISSAIRHAVKQVQATTTLDGDEHEFYTPLAIEAFALCGESVRARLVQDKVALGRILRMVLTKDYGHAHCIDDDETTRTALSLANLGCIANLLVSCVESAQADERANALVKAMTSNLSTSLDHLVSSWMDATLSYGVLMQGFGQWPGATAKRERYLVHSKVLKLVLPMGLGPSQSQTAFVDALRAVFKRYWPVIPSAIAALLDVGALIKSTQITEHCVLLLTYSIFHTLTCVRDRVEGEMVPVLRAMPRLLAAVADSPRYEELLRSTVQALVVLSNQTFGKVRIAALDALFVCLNDKTRRWEETPGLLGVAAQAALCPLTIAAHISNPTEQQRAMLDRDEPFLGELLRHAASGIIFLHTRESARRFVLEAIPLLDRSHGMFVQRPEHATVFATLHRAAIEATMAWIRASPPRGDEGEAVNEVVGTTYSMVVRLLRDTLAKNSGNDQALQLVMRLISNLAVAAPPSLAHVSSAFHAAIATQVQQVLEAPASSSQAATLISGSRAIIQRLAEAQDVNSQRYLAALSPIMIKRVVSSSIKPEQLDELREADEFLRLLSSQLNDAHGTAFVRLLLPQLSTVLERPPPGDLGVQTSSILARLLLCFAQTRAAAFKDVVVSMAPASRSVLEATLRSALTGGAAPTPAASSSGGFAAPAAARLDLSRYR</sequence>
<gene>
    <name evidence="3" type="ORF">Poli38472_006099</name>
</gene>
<feature type="region of interest" description="Disordered" evidence="1">
    <location>
        <begin position="1400"/>
        <end position="1427"/>
    </location>
</feature>
<reference evidence="3" key="1">
    <citation type="submission" date="2019-03" db="EMBL/GenBank/DDBJ databases">
        <title>Long read genome sequence of the mycoparasitic Pythium oligandrum ATCC 38472 isolated from sugarbeet rhizosphere.</title>
        <authorList>
            <person name="Gaulin E."/>
        </authorList>
    </citation>
    <scope>NUCLEOTIDE SEQUENCE</scope>
    <source>
        <strain evidence="3">ATCC 38472_TT</strain>
    </source>
</reference>
<dbReference type="InterPro" id="IPR016024">
    <property type="entry name" value="ARM-type_fold"/>
</dbReference>
<dbReference type="GO" id="GO:0005829">
    <property type="term" value="C:cytosol"/>
    <property type="evidence" value="ECO:0007669"/>
    <property type="project" value="GOC"/>
</dbReference>
<dbReference type="GO" id="GO:0016020">
    <property type="term" value="C:membrane"/>
    <property type="evidence" value="ECO:0007669"/>
    <property type="project" value="TreeGrafter"/>
</dbReference>
<dbReference type="EMBL" id="SPLM01000002">
    <property type="protein sequence ID" value="TMW68631.1"/>
    <property type="molecule type" value="Genomic_DNA"/>
</dbReference>
<accession>A0A8K1CRS5</accession>
<dbReference type="PANTHER" id="PTHR21663:SF0">
    <property type="entry name" value="HEAT REPEAT-CONTAINING PROTEIN 5B"/>
    <property type="match status" value="1"/>
</dbReference>
<feature type="region of interest" description="Disordered" evidence="1">
    <location>
        <begin position="316"/>
        <end position="352"/>
    </location>
</feature>
<dbReference type="GO" id="GO:0030139">
    <property type="term" value="C:endocytic vesicle"/>
    <property type="evidence" value="ECO:0007669"/>
    <property type="project" value="TreeGrafter"/>
</dbReference>
<dbReference type="GO" id="GO:0042147">
    <property type="term" value="P:retrograde transport, endosome to Golgi"/>
    <property type="evidence" value="ECO:0007669"/>
    <property type="project" value="TreeGrafter"/>
</dbReference>
<dbReference type="GO" id="GO:0005794">
    <property type="term" value="C:Golgi apparatus"/>
    <property type="evidence" value="ECO:0007669"/>
    <property type="project" value="TreeGrafter"/>
</dbReference>
<name>A0A8K1CRS5_PYTOL</name>
<evidence type="ECO:0000313" key="3">
    <source>
        <dbReference type="EMBL" id="TMW68631.1"/>
    </source>
</evidence>
<dbReference type="Proteomes" id="UP000794436">
    <property type="component" value="Unassembled WGS sequence"/>
</dbReference>
<feature type="domain" description="LAA1-like C-terminal TPR repeats" evidence="2">
    <location>
        <begin position="2054"/>
        <end position="2208"/>
    </location>
</feature>
<dbReference type="Pfam" id="PF25808">
    <property type="entry name" value="TPR_LAA1_C"/>
    <property type="match status" value="1"/>
</dbReference>
<dbReference type="GO" id="GO:0006897">
    <property type="term" value="P:endocytosis"/>
    <property type="evidence" value="ECO:0007669"/>
    <property type="project" value="TreeGrafter"/>
</dbReference>
<dbReference type="GO" id="GO:0008104">
    <property type="term" value="P:intracellular protein localization"/>
    <property type="evidence" value="ECO:0007669"/>
    <property type="project" value="TreeGrafter"/>
</dbReference>
<comment type="caution">
    <text evidence="3">The sequence shown here is derived from an EMBL/GenBank/DDBJ whole genome shotgun (WGS) entry which is preliminary data.</text>
</comment>
<feature type="compositionally biased region" description="Low complexity" evidence="1">
    <location>
        <begin position="1409"/>
        <end position="1423"/>
    </location>
</feature>
<evidence type="ECO:0000259" key="2">
    <source>
        <dbReference type="Pfam" id="PF25808"/>
    </source>
</evidence>